<feature type="compositionally biased region" description="Polar residues" evidence="1">
    <location>
        <begin position="187"/>
        <end position="197"/>
    </location>
</feature>
<accession>A0ABW8CMT3</accession>
<dbReference type="RefSeq" id="WP_399658372.1">
    <property type="nucleotide sequence ID" value="NZ_JBITYG010000022.1"/>
</dbReference>
<dbReference type="Proteomes" id="UP001614394">
    <property type="component" value="Unassembled WGS sequence"/>
</dbReference>
<evidence type="ECO:0000313" key="2">
    <source>
        <dbReference type="EMBL" id="MFI9106676.1"/>
    </source>
</evidence>
<protein>
    <submittedName>
        <fullName evidence="2">DUF2716 domain-containing protein</fullName>
    </submittedName>
</protein>
<gene>
    <name evidence="2" type="ORF">ACIGXA_39895</name>
</gene>
<proteinExistence type="predicted"/>
<sequence length="207" mass="23061">MHAVVPKVEPPREGVQNLSAVREQAGRAWQVAVGSPGRHAMPYAEMVADGASDDGDVFTEVLLDDGLVVAVAWIHAEERRPFAVVGGLTRDDADFVRACTDKWRRRYWSMALVAEAEGALRQRLLEAGFTEAATVRSYYWRPAGTCEPSRPAQFLDWLHDDEPLWDRLSADFDFTPSTAYRPAITEPSPSRVWNQHSRLARGTGQAP</sequence>
<reference evidence="2 3" key="1">
    <citation type="submission" date="2024-10" db="EMBL/GenBank/DDBJ databases">
        <title>The Natural Products Discovery Center: Release of the First 8490 Sequenced Strains for Exploring Actinobacteria Biosynthetic Diversity.</title>
        <authorList>
            <person name="Kalkreuter E."/>
            <person name="Kautsar S.A."/>
            <person name="Yang D."/>
            <person name="Bader C.D."/>
            <person name="Teijaro C.N."/>
            <person name="Fluegel L."/>
            <person name="Davis C.M."/>
            <person name="Simpson J.R."/>
            <person name="Lauterbach L."/>
            <person name="Steele A.D."/>
            <person name="Gui C."/>
            <person name="Meng S."/>
            <person name="Li G."/>
            <person name="Viehrig K."/>
            <person name="Ye F."/>
            <person name="Su P."/>
            <person name="Kiefer A.F."/>
            <person name="Nichols A."/>
            <person name="Cepeda A.J."/>
            <person name="Yan W."/>
            <person name="Fan B."/>
            <person name="Jiang Y."/>
            <person name="Adhikari A."/>
            <person name="Zheng C.-J."/>
            <person name="Schuster L."/>
            <person name="Cowan T.M."/>
            <person name="Smanski M.J."/>
            <person name="Chevrette M.G."/>
            <person name="De Carvalho L.P.S."/>
            <person name="Shen B."/>
        </authorList>
    </citation>
    <scope>NUCLEOTIDE SEQUENCE [LARGE SCALE GENOMIC DNA]</scope>
    <source>
        <strain evidence="2 3">NPDC053399</strain>
    </source>
</reference>
<evidence type="ECO:0000256" key="1">
    <source>
        <dbReference type="SAM" id="MobiDB-lite"/>
    </source>
</evidence>
<dbReference type="InterPro" id="IPR020323">
    <property type="entry name" value="DUF2716"/>
</dbReference>
<feature type="region of interest" description="Disordered" evidence="1">
    <location>
        <begin position="185"/>
        <end position="207"/>
    </location>
</feature>
<evidence type="ECO:0000313" key="3">
    <source>
        <dbReference type="Proteomes" id="UP001614394"/>
    </source>
</evidence>
<comment type="caution">
    <text evidence="2">The sequence shown here is derived from an EMBL/GenBank/DDBJ whole genome shotgun (WGS) entry which is preliminary data.</text>
</comment>
<name>A0ABW8CMT3_9ACTN</name>
<organism evidence="2 3">
    <name type="scientific">Streptomyces fildesensis</name>
    <dbReference type="NCBI Taxonomy" id="375757"/>
    <lineage>
        <taxon>Bacteria</taxon>
        <taxon>Bacillati</taxon>
        <taxon>Actinomycetota</taxon>
        <taxon>Actinomycetes</taxon>
        <taxon>Kitasatosporales</taxon>
        <taxon>Streptomycetaceae</taxon>
        <taxon>Streptomyces</taxon>
    </lineage>
</organism>
<keyword evidence="3" id="KW-1185">Reference proteome</keyword>
<dbReference type="Pfam" id="PF10898">
    <property type="entry name" value="DUF2716"/>
    <property type="match status" value="1"/>
</dbReference>
<dbReference type="EMBL" id="JBITYG010000022">
    <property type="protein sequence ID" value="MFI9106676.1"/>
    <property type="molecule type" value="Genomic_DNA"/>
</dbReference>